<dbReference type="OrthoDB" id="317179at2"/>
<organism evidence="3 4">
    <name type="scientific">Treponema saccharophilum DSM 2985</name>
    <dbReference type="NCBI Taxonomy" id="907348"/>
    <lineage>
        <taxon>Bacteria</taxon>
        <taxon>Pseudomonadati</taxon>
        <taxon>Spirochaetota</taxon>
        <taxon>Spirochaetia</taxon>
        <taxon>Spirochaetales</taxon>
        <taxon>Treponemataceae</taxon>
        <taxon>Treponema</taxon>
    </lineage>
</organism>
<dbReference type="InterPro" id="IPR003646">
    <property type="entry name" value="SH3-like_bac-type"/>
</dbReference>
<protein>
    <submittedName>
        <fullName evidence="3">SH3 type 3 domain protein</fullName>
    </submittedName>
</protein>
<proteinExistence type="predicted"/>
<feature type="domain" description="SH3b" evidence="2">
    <location>
        <begin position="29"/>
        <end position="95"/>
    </location>
</feature>
<keyword evidence="1" id="KW-0732">Signal</keyword>
<dbReference type="RefSeq" id="WP_002705213.1">
    <property type="nucleotide sequence ID" value="NZ_AGRW01000050.1"/>
</dbReference>
<gene>
    <name evidence="3" type="ORF">TresaDRAFT_1334</name>
</gene>
<dbReference type="EMBL" id="AGRW01000050">
    <property type="protein sequence ID" value="EIC01442.1"/>
    <property type="molecule type" value="Genomic_DNA"/>
</dbReference>
<dbReference type="Gene3D" id="2.30.30.40">
    <property type="entry name" value="SH3 Domains"/>
    <property type="match status" value="1"/>
</dbReference>
<evidence type="ECO:0000259" key="2">
    <source>
        <dbReference type="Pfam" id="PF08239"/>
    </source>
</evidence>
<feature type="signal peptide" evidence="1">
    <location>
        <begin position="1"/>
        <end position="19"/>
    </location>
</feature>
<sequence>MKKSLLCILVLLIPTFAFSADIYCVLNDDNVRVRTLPSTGGDSEVIAKVGKNQKFKVIAFLDKNVRLDNSWDKWYKIWLDESKGQFGWIFGKYLDIAEKDSVDLIREEQEFFDEILNYNLVAATPFCAMPTEESVAAFAKGKTPVRNDKVYMKNYDDEAHPIEIDYFVYAFDCGEHKVRCENWISTKITKTVPNAFGVKIGMTLDELKACFERELNHSEYYENLYSFSCVYDVFSDIGFHFENGKLKEIGISTDALGN</sequence>
<name>H7EM34_9SPIR</name>
<dbReference type="Pfam" id="PF08239">
    <property type="entry name" value="SH3_3"/>
    <property type="match status" value="1"/>
</dbReference>
<dbReference type="Proteomes" id="UP000003571">
    <property type="component" value="Unassembled WGS sequence"/>
</dbReference>
<evidence type="ECO:0000313" key="3">
    <source>
        <dbReference type="EMBL" id="EIC01442.1"/>
    </source>
</evidence>
<dbReference type="AlphaFoldDB" id="H7EM34"/>
<keyword evidence="4" id="KW-1185">Reference proteome</keyword>
<evidence type="ECO:0000256" key="1">
    <source>
        <dbReference type="SAM" id="SignalP"/>
    </source>
</evidence>
<comment type="caution">
    <text evidence="3">The sequence shown here is derived from an EMBL/GenBank/DDBJ whole genome shotgun (WGS) entry which is preliminary data.</text>
</comment>
<evidence type="ECO:0000313" key="4">
    <source>
        <dbReference type="Proteomes" id="UP000003571"/>
    </source>
</evidence>
<reference evidence="3 4" key="1">
    <citation type="submission" date="2011-09" db="EMBL/GenBank/DDBJ databases">
        <title>The draft genome of Treponema saccharophilum DSM 2985.</title>
        <authorList>
            <consortium name="US DOE Joint Genome Institute (JGI-PGF)"/>
            <person name="Lucas S."/>
            <person name="Copeland A."/>
            <person name="Lapidus A."/>
            <person name="Glavina del Rio T."/>
            <person name="Dalin E."/>
            <person name="Tice H."/>
            <person name="Bruce D."/>
            <person name="Goodwin L."/>
            <person name="Pitluck S."/>
            <person name="Peters L."/>
            <person name="Kyrpides N."/>
            <person name="Mavromatis K."/>
            <person name="Ivanova N."/>
            <person name="Markowitz V."/>
            <person name="Cheng J.-F."/>
            <person name="Hugenholtz P."/>
            <person name="Woyke T."/>
            <person name="Wu D."/>
            <person name="Gronow S."/>
            <person name="Wellnitz S."/>
            <person name="Brambilla E."/>
            <person name="Klenk H.-P."/>
            <person name="Eisen J.A."/>
        </authorList>
    </citation>
    <scope>NUCLEOTIDE SEQUENCE [LARGE SCALE GENOMIC DNA]</scope>
    <source>
        <strain evidence="3 4">DSM 2985</strain>
    </source>
</reference>
<dbReference type="PATRIC" id="fig|907348.3.peg.1987"/>
<accession>H7EM34</accession>
<feature type="chain" id="PRO_5003608818" evidence="1">
    <location>
        <begin position="20"/>
        <end position="258"/>
    </location>
</feature>